<organism evidence="2 3">
    <name type="scientific">Natronoglomus mannanivorans</name>
    <dbReference type="NCBI Taxonomy" id="2979990"/>
    <lineage>
        <taxon>Archaea</taxon>
        <taxon>Methanobacteriati</taxon>
        <taxon>Methanobacteriota</taxon>
        <taxon>Stenosarchaea group</taxon>
        <taxon>Halobacteria</taxon>
        <taxon>Halobacteriales</taxon>
        <taxon>Natrialbaceae</taxon>
        <taxon>Natronoglomus</taxon>
    </lineage>
</organism>
<keyword evidence="3" id="KW-1185">Reference proteome</keyword>
<keyword evidence="1" id="KW-0812">Transmembrane</keyword>
<evidence type="ECO:0000313" key="2">
    <source>
        <dbReference type="EMBL" id="MCU4972392.1"/>
    </source>
</evidence>
<evidence type="ECO:0000256" key="1">
    <source>
        <dbReference type="SAM" id="Phobius"/>
    </source>
</evidence>
<proteinExistence type="predicted"/>
<dbReference type="EMBL" id="JAOPKB010000002">
    <property type="protein sequence ID" value="MCU4972392.1"/>
    <property type="molecule type" value="Genomic_DNA"/>
</dbReference>
<feature type="transmembrane region" description="Helical" evidence="1">
    <location>
        <begin position="53"/>
        <end position="76"/>
    </location>
</feature>
<sequence length="82" mass="8344">MGSLTAGLATLWADVRAHPVAAVLELGSVAGCVLLFVATLVAMVGGPPTANESLWLAIIGGGAGLVLLWTFVVPLYDRFGAH</sequence>
<protein>
    <submittedName>
        <fullName evidence="2">Uncharacterized protein</fullName>
    </submittedName>
</protein>
<comment type="caution">
    <text evidence="2">The sequence shown here is derived from an EMBL/GenBank/DDBJ whole genome shotgun (WGS) entry which is preliminary data.</text>
</comment>
<gene>
    <name evidence="2" type="ORF">OB955_06530</name>
</gene>
<name>A0ABT2QBU3_9EURY</name>
<keyword evidence="1" id="KW-1133">Transmembrane helix</keyword>
<evidence type="ECO:0000313" key="3">
    <source>
        <dbReference type="Proteomes" id="UP001320972"/>
    </source>
</evidence>
<dbReference type="Proteomes" id="UP001320972">
    <property type="component" value="Unassembled WGS sequence"/>
</dbReference>
<feature type="transmembrane region" description="Helical" evidence="1">
    <location>
        <begin position="27"/>
        <end position="46"/>
    </location>
</feature>
<reference evidence="2 3" key="1">
    <citation type="submission" date="2022-09" db="EMBL/GenBank/DDBJ databases">
        <title>Enrichment on poylsaccharides allowed isolation of novel metabolic and taxonomic groups of Haloarchaea.</title>
        <authorList>
            <person name="Sorokin D.Y."/>
            <person name="Elcheninov A.G."/>
            <person name="Khizhniak T.V."/>
            <person name="Kolganova T.V."/>
            <person name="Kublanov I.V."/>
        </authorList>
    </citation>
    <scope>NUCLEOTIDE SEQUENCE [LARGE SCALE GENOMIC DNA]</scope>
    <source>
        <strain evidence="2 3">AArc-m2/3/4</strain>
    </source>
</reference>
<accession>A0ABT2QBU3</accession>
<dbReference type="RefSeq" id="WP_338007327.1">
    <property type="nucleotide sequence ID" value="NZ_JAOPKB010000002.1"/>
</dbReference>
<keyword evidence="1" id="KW-0472">Membrane</keyword>